<dbReference type="EMBL" id="CAJNOK010014277">
    <property type="protein sequence ID" value="CAF1201377.1"/>
    <property type="molecule type" value="Genomic_DNA"/>
</dbReference>
<reference evidence="2" key="1">
    <citation type="submission" date="2021-02" db="EMBL/GenBank/DDBJ databases">
        <authorList>
            <person name="Nowell W R."/>
        </authorList>
    </citation>
    <scope>NUCLEOTIDE SEQUENCE</scope>
</reference>
<comment type="caution">
    <text evidence="2">The sequence shown here is derived from an EMBL/GenBank/DDBJ whole genome shotgun (WGS) entry which is preliminary data.</text>
</comment>
<protein>
    <submittedName>
        <fullName evidence="2">Uncharacterized protein</fullName>
    </submittedName>
</protein>
<name>A0A8S2NNP5_9BILA</name>
<gene>
    <name evidence="1" type="ORF">OVA965_LOCUS24002</name>
    <name evidence="2" type="ORF">TMI583_LOCUS24724</name>
</gene>
<evidence type="ECO:0000313" key="3">
    <source>
        <dbReference type="Proteomes" id="UP000682733"/>
    </source>
</evidence>
<dbReference type="Proteomes" id="UP000677228">
    <property type="component" value="Unassembled WGS sequence"/>
</dbReference>
<dbReference type="AlphaFoldDB" id="A0A8S2NNP5"/>
<dbReference type="Proteomes" id="UP000682733">
    <property type="component" value="Unassembled WGS sequence"/>
</dbReference>
<accession>A0A8S2NNP5</accession>
<feature type="non-terminal residue" evidence="2">
    <location>
        <position position="1"/>
    </location>
</feature>
<evidence type="ECO:0000313" key="2">
    <source>
        <dbReference type="EMBL" id="CAF4011283.1"/>
    </source>
</evidence>
<evidence type="ECO:0000313" key="1">
    <source>
        <dbReference type="EMBL" id="CAF1201377.1"/>
    </source>
</evidence>
<sequence length="228" mass="25361">MKKLDVTRNLAIAHYDSKNQIALMTLQSPSGQFENIFIECNSNDSRSFNFSDRNDPSATTTNCTENANCTVSLTSMMPGTNYTCQAMTMKTNFSNETKSFNNISTKLDSINGLNISSYDPKQNKASITIRMPDGNYDNVSIVCYDSDSQNPRFQLSINQEECRPNATCTSVASMIPGTNYTCNATTIRKNFDNVSITCTNITTMLDTVRNLTLESNDPEYQNATIIVE</sequence>
<organism evidence="2 3">
    <name type="scientific">Didymodactylos carnosus</name>
    <dbReference type="NCBI Taxonomy" id="1234261"/>
    <lineage>
        <taxon>Eukaryota</taxon>
        <taxon>Metazoa</taxon>
        <taxon>Spiralia</taxon>
        <taxon>Gnathifera</taxon>
        <taxon>Rotifera</taxon>
        <taxon>Eurotatoria</taxon>
        <taxon>Bdelloidea</taxon>
        <taxon>Philodinida</taxon>
        <taxon>Philodinidae</taxon>
        <taxon>Didymodactylos</taxon>
    </lineage>
</organism>
<proteinExistence type="predicted"/>
<dbReference type="EMBL" id="CAJOBA010035811">
    <property type="protein sequence ID" value="CAF4011283.1"/>
    <property type="molecule type" value="Genomic_DNA"/>
</dbReference>